<evidence type="ECO:0000259" key="5">
    <source>
        <dbReference type="Pfam" id="PF01011"/>
    </source>
</evidence>
<feature type="compositionally biased region" description="Basic residues" evidence="4">
    <location>
        <begin position="277"/>
        <end position="286"/>
    </location>
</feature>
<keyword evidence="7" id="KW-1185">Reference proteome</keyword>
<feature type="region of interest" description="Disordered" evidence="4">
    <location>
        <begin position="221"/>
        <end position="245"/>
    </location>
</feature>
<dbReference type="PANTHER" id="PTHR32303:SF10">
    <property type="entry name" value="OUTER MEMBRANE PROTEIN ASSEMBLY FACTOR BAMB"/>
    <property type="match status" value="1"/>
</dbReference>
<evidence type="ECO:0000256" key="1">
    <source>
        <dbReference type="ARBA" id="ARBA00001931"/>
    </source>
</evidence>
<protein>
    <submittedName>
        <fullName evidence="6">PQQ-binding-like beta-propeller repeat protein</fullName>
    </submittedName>
</protein>
<evidence type="ECO:0000313" key="6">
    <source>
        <dbReference type="EMBL" id="MDG0808257.1"/>
    </source>
</evidence>
<dbReference type="Gene3D" id="2.140.10.10">
    <property type="entry name" value="Quinoprotein alcohol dehydrogenase-like superfamily"/>
    <property type="match status" value="1"/>
</dbReference>
<dbReference type="InterPro" id="IPR011047">
    <property type="entry name" value="Quinoprotein_ADH-like_sf"/>
</dbReference>
<evidence type="ECO:0000256" key="4">
    <source>
        <dbReference type="SAM" id="MobiDB-lite"/>
    </source>
</evidence>
<sequence length="294" mass="32149">MTTSGNQVFAFDAVTGGQIWHWKPPAEQAATFSKAGIIANRGVAVGEGKVFMLTIDNQLVALDQKTGDLVKMIKLSDSIEGVTLEAGYYETTAPIYYKGNVYIGSSGGDNGVRGFVAAYKASDLTPAWDSPFWTVPPKGQDWLANSKFQGGGAVWNPPAIDEETGIMYFAVGNPAPDFYGADRPGNNPYTDSVVAVEAATGKLIWAKQEISHDLWDYDAAASPDDFERDGQRAEEKDRRGRRQVRPVVRLGREDGRRCLGRHSFRQDPASEADPGRRTRLSGRARRRELCAGDL</sequence>
<gene>
    <name evidence="6" type="ORF">OMP40_01630</name>
</gene>
<feature type="compositionally biased region" description="Basic and acidic residues" evidence="4">
    <location>
        <begin position="228"/>
        <end position="238"/>
    </location>
</feature>
<evidence type="ECO:0000256" key="3">
    <source>
        <dbReference type="ARBA" id="ARBA00023002"/>
    </source>
</evidence>
<comment type="similarity">
    <text evidence="2">Belongs to the bacterial PQQ dehydrogenase family.</text>
</comment>
<evidence type="ECO:0000313" key="7">
    <source>
        <dbReference type="Proteomes" id="UP001153404"/>
    </source>
</evidence>
<name>A0A9X4QS82_9BACL</name>
<feature type="domain" description="Pyrrolo-quinoline quinone repeat" evidence="5">
    <location>
        <begin position="2"/>
        <end position="229"/>
    </location>
</feature>
<dbReference type="Pfam" id="PF01011">
    <property type="entry name" value="PQQ"/>
    <property type="match status" value="1"/>
</dbReference>
<dbReference type="SUPFAM" id="SSF50998">
    <property type="entry name" value="Quinoprotein alcohol dehydrogenase-like"/>
    <property type="match status" value="1"/>
</dbReference>
<dbReference type="EMBL" id="JAPDIA010000001">
    <property type="protein sequence ID" value="MDG0808257.1"/>
    <property type="molecule type" value="Genomic_DNA"/>
</dbReference>
<comment type="caution">
    <text evidence="6">The sequence shown here is derived from an EMBL/GenBank/DDBJ whole genome shotgun (WGS) entry which is preliminary data.</text>
</comment>
<accession>A0A9X4QS82</accession>
<evidence type="ECO:0000256" key="2">
    <source>
        <dbReference type="ARBA" id="ARBA00008156"/>
    </source>
</evidence>
<dbReference type="AlphaFoldDB" id="A0A9X4QS82"/>
<dbReference type="GO" id="GO:0016491">
    <property type="term" value="F:oxidoreductase activity"/>
    <property type="evidence" value="ECO:0007669"/>
    <property type="project" value="UniProtKB-KW"/>
</dbReference>
<organism evidence="6 7">
    <name type="scientific">Cohnella rhizosphaerae</name>
    <dbReference type="NCBI Taxonomy" id="1457232"/>
    <lineage>
        <taxon>Bacteria</taxon>
        <taxon>Bacillati</taxon>
        <taxon>Bacillota</taxon>
        <taxon>Bacilli</taxon>
        <taxon>Bacillales</taxon>
        <taxon>Paenibacillaceae</taxon>
        <taxon>Cohnella</taxon>
    </lineage>
</organism>
<keyword evidence="3" id="KW-0560">Oxidoreductase</keyword>
<dbReference type="InterPro" id="IPR002372">
    <property type="entry name" value="PQQ_rpt_dom"/>
</dbReference>
<dbReference type="PANTHER" id="PTHR32303">
    <property type="entry name" value="QUINOPROTEIN ALCOHOL DEHYDROGENASE (CYTOCHROME C)"/>
    <property type="match status" value="1"/>
</dbReference>
<dbReference type="Proteomes" id="UP001153404">
    <property type="component" value="Unassembled WGS sequence"/>
</dbReference>
<proteinExistence type="inferred from homology"/>
<reference evidence="6" key="1">
    <citation type="submission" date="2022-10" db="EMBL/GenBank/DDBJ databases">
        <title>Comparative genomic analysis of Cohnella hashimotonis sp. nov., isolated from the International Space Station.</title>
        <authorList>
            <person name="Simpson A."/>
            <person name="Venkateswaran K."/>
        </authorList>
    </citation>
    <scope>NUCLEOTIDE SEQUENCE</scope>
    <source>
        <strain evidence="6">DSM 28161</strain>
    </source>
</reference>
<comment type="cofactor">
    <cofactor evidence="1">
        <name>pyrroloquinoline quinone</name>
        <dbReference type="ChEBI" id="CHEBI:58442"/>
    </cofactor>
</comment>
<feature type="region of interest" description="Disordered" evidence="4">
    <location>
        <begin position="258"/>
        <end position="294"/>
    </location>
</feature>